<evidence type="ECO:0000256" key="8">
    <source>
        <dbReference type="ARBA" id="ARBA00035390"/>
    </source>
</evidence>
<evidence type="ECO:0000256" key="7">
    <source>
        <dbReference type="ARBA" id="ARBA00035131"/>
    </source>
</evidence>
<dbReference type="Gene3D" id="1.25.40.10">
    <property type="entry name" value="Tetratricopeptide repeat domain"/>
    <property type="match status" value="1"/>
</dbReference>
<name>A0A158QG43_HYMDI</name>
<dbReference type="GO" id="GO:0000976">
    <property type="term" value="F:transcription cis-regulatory region binding"/>
    <property type="evidence" value="ECO:0007669"/>
    <property type="project" value="TreeGrafter"/>
</dbReference>
<dbReference type="PANTHER" id="PTHR12983:SF9">
    <property type="entry name" value="E3 UBIQUITIN-PROTEIN LIGASE RNF10"/>
    <property type="match status" value="1"/>
</dbReference>
<organism evidence="14">
    <name type="scientific">Hymenolepis diminuta</name>
    <name type="common">Rat tapeworm</name>
    <dbReference type="NCBI Taxonomy" id="6216"/>
    <lineage>
        <taxon>Eukaryota</taxon>
        <taxon>Metazoa</taxon>
        <taxon>Spiralia</taxon>
        <taxon>Lophotrochozoa</taxon>
        <taxon>Platyhelminthes</taxon>
        <taxon>Cestoda</taxon>
        <taxon>Eucestoda</taxon>
        <taxon>Cyclophyllidea</taxon>
        <taxon>Hymenolepididae</taxon>
        <taxon>Hymenolepis</taxon>
    </lineage>
</organism>
<dbReference type="GO" id="GO:0008270">
    <property type="term" value="F:zinc ion binding"/>
    <property type="evidence" value="ECO:0007669"/>
    <property type="project" value="UniProtKB-KW"/>
</dbReference>
<evidence type="ECO:0000313" key="12">
    <source>
        <dbReference type="EMBL" id="VDL62394.1"/>
    </source>
</evidence>
<dbReference type="Pfam" id="PF00097">
    <property type="entry name" value="zf-C3HC4"/>
    <property type="match status" value="1"/>
</dbReference>
<evidence type="ECO:0000259" key="11">
    <source>
        <dbReference type="PROSITE" id="PS50089"/>
    </source>
</evidence>
<dbReference type="InterPro" id="IPR011990">
    <property type="entry name" value="TPR-like_helical_dom_sf"/>
</dbReference>
<evidence type="ECO:0000256" key="5">
    <source>
        <dbReference type="ARBA" id="ARBA00022771"/>
    </source>
</evidence>
<dbReference type="WBParaSite" id="HDID_0000994701-mRNA-1">
    <property type="protein sequence ID" value="HDID_0000994701-mRNA-1"/>
    <property type="gene ID" value="HDID_0000994701"/>
</dbReference>
<protein>
    <recommendedName>
        <fullName evidence="7">E3 ubiquitin-protein ligase RNF10</fullName>
    </recommendedName>
    <alternativeName>
        <fullName evidence="8">RING finger protein 10</fullName>
    </alternativeName>
</protein>
<dbReference type="InterPro" id="IPR013083">
    <property type="entry name" value="Znf_RING/FYVE/PHD"/>
</dbReference>
<dbReference type="InterPro" id="IPR017907">
    <property type="entry name" value="Znf_RING_CS"/>
</dbReference>
<reference evidence="12 13" key="2">
    <citation type="submission" date="2018-11" db="EMBL/GenBank/DDBJ databases">
        <authorList>
            <consortium name="Pathogen Informatics"/>
        </authorList>
    </citation>
    <scope>NUCLEOTIDE SEQUENCE [LARGE SCALE GENOMIC DNA]</scope>
</reference>
<dbReference type="InterPro" id="IPR001841">
    <property type="entry name" value="Znf_RING"/>
</dbReference>
<dbReference type="InterPro" id="IPR018957">
    <property type="entry name" value="Znf_C3HC4_RING-type"/>
</dbReference>
<dbReference type="OrthoDB" id="302966at2759"/>
<comment type="similarity">
    <text evidence="2">Belongs to the RNF10 family.</text>
</comment>
<keyword evidence="10" id="KW-0175">Coiled coil</keyword>
<dbReference type="Gene3D" id="3.30.40.10">
    <property type="entry name" value="Zinc/RING finger domain, C3HC4 (zinc finger)"/>
    <property type="match status" value="1"/>
</dbReference>
<dbReference type="PANTHER" id="PTHR12983">
    <property type="entry name" value="RING FINGER 10 FAMILY MEMBER"/>
    <property type="match status" value="1"/>
</dbReference>
<evidence type="ECO:0000256" key="10">
    <source>
        <dbReference type="SAM" id="Coils"/>
    </source>
</evidence>
<dbReference type="PROSITE" id="PS00518">
    <property type="entry name" value="ZF_RING_1"/>
    <property type="match status" value="1"/>
</dbReference>
<dbReference type="AlphaFoldDB" id="A0A158QG43"/>
<feature type="domain" description="RING-type" evidence="11">
    <location>
        <begin position="119"/>
        <end position="159"/>
    </location>
</feature>
<evidence type="ECO:0000256" key="1">
    <source>
        <dbReference type="ARBA" id="ARBA00004496"/>
    </source>
</evidence>
<keyword evidence="6" id="KW-0862">Zinc</keyword>
<accession>A0A158QG43</accession>
<dbReference type="InterPro" id="IPR039739">
    <property type="entry name" value="MAG2/RNF10"/>
</dbReference>
<feature type="coiled-coil region" evidence="10">
    <location>
        <begin position="373"/>
        <end position="400"/>
    </location>
</feature>
<dbReference type="SUPFAM" id="SSF57850">
    <property type="entry name" value="RING/U-box"/>
    <property type="match status" value="1"/>
</dbReference>
<sequence length="909" mass="102565">MPQSTQNTIVQMNSSIKLRQRVQTETSARDEPNVSLHPQWSTKRVPVRRNYSQNIYEVNKNENVGKVESEVFVDFVTANCQILTIPTKEEVEFFKCPDIPFPWDRVLGVRCYQTEVSKCPICLEGLTAPRMGKCGHIYCLPCIKYCIRDGGDFHKCAVCFKPIEMDDLRRVYIIPSAVPTVGDEVTFTLVRRAKQSIFPKAVHDTAKQHRFLSRFDLLDLAEQLTQIEGEIRALESYAKDYESYGSSMQAISAKSSIRKLKSEEKKVRCEIETLPPSDFTLDVESNNCYVYYQVIDGKDVYLHSINWKCLLEDYGIGDLPLQISGKVVEVDSYTMNLDLRRRYGYLKHLPIGRTFSIVEIEIENPVLTEETLKKFSEDIARRLQNRLNRQELELELDIEKELAENSYNSLVPGSRFVGCAKLEGATFSSTDFVPLEIAASSSFSVSSPQMCSFASTSTVSFERLESSDRRISSKGAWFKVASSPLDIESEFPPLEALTNTTHPTPNNQANNNEKPSWELHEISDRLVNNIQEVLRLSIDDPSAYFSRIKLSLKVSKFLYDASEFVHSFQVSQATFNSIQSFSLKNPSLECTSIRYQYEALCVMLQSMNVYSMYLEPEHRQILYVTAPQLLLRINRLGLSLAVDTQAEHTLLTSLPRGDFTAGFRRGLSSLSFSPGTMEEINFNPSPRDTSKRQSTIETSFEESEYLSSLSSDTIYSGSVSHHSDISSETTGGICTAFGLAELGSFYYAICNYRLAYQFANLALEKMCTKSPSPRVVVQVLRLVCRICIIQRKNTLGSHNIVYANLLLDYGCLFLNTDNTTRAVELYRIGLSMLLDCLPGLSMGTALALEDLAYAFYVHEYSSGKFDLALGCAEKAIETLQQLGNLFCMQCASASRVKALSKTYMSITDP</sequence>
<keyword evidence="4" id="KW-0479">Metal-binding</keyword>
<evidence type="ECO:0000313" key="13">
    <source>
        <dbReference type="Proteomes" id="UP000274504"/>
    </source>
</evidence>
<evidence type="ECO:0000256" key="3">
    <source>
        <dbReference type="ARBA" id="ARBA00022490"/>
    </source>
</evidence>
<evidence type="ECO:0000256" key="4">
    <source>
        <dbReference type="ARBA" id="ARBA00022723"/>
    </source>
</evidence>
<evidence type="ECO:0000256" key="2">
    <source>
        <dbReference type="ARBA" id="ARBA00008117"/>
    </source>
</evidence>
<dbReference type="STRING" id="6216.A0A158QG43"/>
<comment type="subcellular location">
    <subcellularLocation>
        <location evidence="1">Cytoplasm</location>
    </subcellularLocation>
</comment>
<dbReference type="SMART" id="SM00184">
    <property type="entry name" value="RING"/>
    <property type="match status" value="1"/>
</dbReference>
<keyword evidence="3" id="KW-0963">Cytoplasm</keyword>
<reference evidence="14" key="1">
    <citation type="submission" date="2016-04" db="UniProtKB">
        <authorList>
            <consortium name="WormBaseParasite"/>
        </authorList>
    </citation>
    <scope>IDENTIFICATION</scope>
</reference>
<dbReference type="PROSITE" id="PS50089">
    <property type="entry name" value="ZF_RING_2"/>
    <property type="match status" value="1"/>
</dbReference>
<evidence type="ECO:0000256" key="9">
    <source>
        <dbReference type="PROSITE-ProRule" id="PRU00175"/>
    </source>
</evidence>
<dbReference type="GO" id="GO:0045944">
    <property type="term" value="P:positive regulation of transcription by RNA polymerase II"/>
    <property type="evidence" value="ECO:0007669"/>
    <property type="project" value="TreeGrafter"/>
</dbReference>
<evidence type="ECO:0000256" key="6">
    <source>
        <dbReference type="ARBA" id="ARBA00022833"/>
    </source>
</evidence>
<dbReference type="GO" id="GO:0005737">
    <property type="term" value="C:cytoplasm"/>
    <property type="evidence" value="ECO:0007669"/>
    <property type="project" value="UniProtKB-SubCell"/>
</dbReference>
<proteinExistence type="inferred from homology"/>
<dbReference type="EMBL" id="UYSG01011453">
    <property type="protein sequence ID" value="VDL62394.1"/>
    <property type="molecule type" value="Genomic_DNA"/>
</dbReference>
<gene>
    <name evidence="12" type="ORF">HDID_LOCUS9945</name>
</gene>
<evidence type="ECO:0000313" key="14">
    <source>
        <dbReference type="WBParaSite" id="HDID_0000994701-mRNA-1"/>
    </source>
</evidence>
<dbReference type="Proteomes" id="UP000274504">
    <property type="component" value="Unassembled WGS sequence"/>
</dbReference>
<keyword evidence="5 9" id="KW-0863">Zinc-finger</keyword>